<reference evidence="2 3" key="1">
    <citation type="submission" date="2019-03" db="EMBL/GenBank/DDBJ databases">
        <title>Bradyrhizobium diversity isolated from nodules of Chamaecrista fasciculata.</title>
        <authorList>
            <person name="Klepa M.S."/>
            <person name="Urquiaga M.O."/>
            <person name="Hungria M."/>
            <person name="Delamuta J.R."/>
        </authorList>
    </citation>
    <scope>NUCLEOTIDE SEQUENCE [LARGE SCALE GENOMIC DNA]</scope>
    <source>
        <strain evidence="2 3">CNPSo 3448</strain>
    </source>
</reference>
<dbReference type="Proteomes" id="UP000297966">
    <property type="component" value="Unassembled WGS sequence"/>
</dbReference>
<dbReference type="EMBL" id="SPQT01000002">
    <property type="protein sequence ID" value="TFV50177.1"/>
    <property type="molecule type" value="Genomic_DNA"/>
</dbReference>
<dbReference type="AlphaFoldDB" id="A0A4Y9M571"/>
<gene>
    <name evidence="2" type="ORF">E4K65_08520</name>
</gene>
<keyword evidence="1" id="KW-0812">Transmembrane</keyword>
<keyword evidence="1" id="KW-1133">Transmembrane helix</keyword>
<keyword evidence="1" id="KW-0472">Membrane</keyword>
<comment type="caution">
    <text evidence="2">The sequence shown here is derived from an EMBL/GenBank/DDBJ whole genome shotgun (WGS) entry which is preliminary data.</text>
</comment>
<keyword evidence="3" id="KW-1185">Reference proteome</keyword>
<proteinExistence type="predicted"/>
<dbReference type="OrthoDB" id="8255669at2"/>
<protein>
    <submittedName>
        <fullName evidence="2">Uncharacterized protein</fullName>
    </submittedName>
</protein>
<dbReference type="RefSeq" id="WP_135173727.1">
    <property type="nucleotide sequence ID" value="NZ_SPQT01000002.1"/>
</dbReference>
<organism evidence="2 3">
    <name type="scientific">Bradyrhizobium niftali</name>
    <dbReference type="NCBI Taxonomy" id="2560055"/>
    <lineage>
        <taxon>Bacteria</taxon>
        <taxon>Pseudomonadati</taxon>
        <taxon>Pseudomonadota</taxon>
        <taxon>Alphaproteobacteria</taxon>
        <taxon>Hyphomicrobiales</taxon>
        <taxon>Nitrobacteraceae</taxon>
        <taxon>Bradyrhizobium</taxon>
    </lineage>
</organism>
<name>A0A4Y9M571_9BRAD</name>
<feature type="transmembrane region" description="Helical" evidence="1">
    <location>
        <begin position="43"/>
        <end position="62"/>
    </location>
</feature>
<evidence type="ECO:0000313" key="3">
    <source>
        <dbReference type="Proteomes" id="UP000297966"/>
    </source>
</evidence>
<sequence length="134" mass="15223">MGRGYFKIMPGETRLFFPWAAGGAGYVIASEQDYQRLRQQIKLYNRVYLTVAIAVAVGVEWFTTISSIVAVVIAAFLSDMVYKAWMRRLLPRLKVSDEKLTHREWWSGTLKALKPIGPWTVQDPSVTSPRTVAE</sequence>
<accession>A0A4Y9M571</accession>
<evidence type="ECO:0000313" key="2">
    <source>
        <dbReference type="EMBL" id="TFV50177.1"/>
    </source>
</evidence>
<evidence type="ECO:0000256" key="1">
    <source>
        <dbReference type="SAM" id="Phobius"/>
    </source>
</evidence>